<dbReference type="Pfam" id="PF12937">
    <property type="entry name" value="F-box-like"/>
    <property type="match status" value="1"/>
</dbReference>
<organism evidence="6 7">
    <name type="scientific">Mizuhopecten yessoensis</name>
    <name type="common">Japanese scallop</name>
    <name type="synonym">Patinopecten yessoensis</name>
    <dbReference type="NCBI Taxonomy" id="6573"/>
    <lineage>
        <taxon>Eukaryota</taxon>
        <taxon>Metazoa</taxon>
        <taxon>Spiralia</taxon>
        <taxon>Lophotrochozoa</taxon>
        <taxon>Mollusca</taxon>
        <taxon>Bivalvia</taxon>
        <taxon>Autobranchia</taxon>
        <taxon>Pteriomorphia</taxon>
        <taxon>Pectinida</taxon>
        <taxon>Pectinoidea</taxon>
        <taxon>Pectinidae</taxon>
        <taxon>Mizuhopecten</taxon>
    </lineage>
</organism>
<dbReference type="PRINTS" id="PR00320">
    <property type="entry name" value="GPROTEINBRPT"/>
</dbReference>
<feature type="compositionally biased region" description="Polar residues" evidence="4">
    <location>
        <begin position="193"/>
        <end position="207"/>
    </location>
</feature>
<dbReference type="OrthoDB" id="19711at2759"/>
<dbReference type="Proteomes" id="UP000242188">
    <property type="component" value="Unassembled WGS sequence"/>
</dbReference>
<dbReference type="FunFam" id="2.130.10.10:FF:000715">
    <property type="entry name" value="F-box protein MET30"/>
    <property type="match status" value="1"/>
</dbReference>
<feature type="region of interest" description="Disordered" evidence="4">
    <location>
        <begin position="1"/>
        <end position="50"/>
    </location>
</feature>
<feature type="domain" description="F-box" evidence="5">
    <location>
        <begin position="308"/>
        <end position="354"/>
    </location>
</feature>
<evidence type="ECO:0000259" key="5">
    <source>
        <dbReference type="PROSITE" id="PS50181"/>
    </source>
</evidence>
<name>A0A210PYP7_MIZYE</name>
<protein>
    <submittedName>
        <fullName evidence="6">F-box/WD repeat-containing protein 7</fullName>
    </submittedName>
</protein>
<reference evidence="6 7" key="1">
    <citation type="journal article" date="2017" name="Nat. Ecol. Evol.">
        <title>Scallop genome provides insights into evolution of bilaterian karyotype and development.</title>
        <authorList>
            <person name="Wang S."/>
            <person name="Zhang J."/>
            <person name="Jiao W."/>
            <person name="Li J."/>
            <person name="Xun X."/>
            <person name="Sun Y."/>
            <person name="Guo X."/>
            <person name="Huan P."/>
            <person name="Dong B."/>
            <person name="Zhang L."/>
            <person name="Hu X."/>
            <person name="Sun X."/>
            <person name="Wang J."/>
            <person name="Zhao C."/>
            <person name="Wang Y."/>
            <person name="Wang D."/>
            <person name="Huang X."/>
            <person name="Wang R."/>
            <person name="Lv J."/>
            <person name="Li Y."/>
            <person name="Zhang Z."/>
            <person name="Liu B."/>
            <person name="Lu W."/>
            <person name="Hui Y."/>
            <person name="Liang J."/>
            <person name="Zhou Z."/>
            <person name="Hou R."/>
            <person name="Li X."/>
            <person name="Liu Y."/>
            <person name="Li H."/>
            <person name="Ning X."/>
            <person name="Lin Y."/>
            <person name="Zhao L."/>
            <person name="Xing Q."/>
            <person name="Dou J."/>
            <person name="Li Y."/>
            <person name="Mao J."/>
            <person name="Guo H."/>
            <person name="Dou H."/>
            <person name="Li T."/>
            <person name="Mu C."/>
            <person name="Jiang W."/>
            <person name="Fu Q."/>
            <person name="Fu X."/>
            <person name="Miao Y."/>
            <person name="Liu J."/>
            <person name="Yu Q."/>
            <person name="Li R."/>
            <person name="Liao H."/>
            <person name="Li X."/>
            <person name="Kong Y."/>
            <person name="Jiang Z."/>
            <person name="Chourrout D."/>
            <person name="Li R."/>
            <person name="Bao Z."/>
        </authorList>
    </citation>
    <scope>NUCLEOTIDE SEQUENCE [LARGE SCALE GENOMIC DNA]</scope>
    <source>
        <strain evidence="6 7">PY_sf001</strain>
    </source>
</reference>
<keyword evidence="2" id="KW-0677">Repeat</keyword>
<dbReference type="InterPro" id="IPR001810">
    <property type="entry name" value="F-box_dom"/>
</dbReference>
<evidence type="ECO:0000256" key="1">
    <source>
        <dbReference type="ARBA" id="ARBA00022574"/>
    </source>
</evidence>
<keyword evidence="7" id="KW-1185">Reference proteome</keyword>
<feature type="repeat" description="WD" evidence="3">
    <location>
        <begin position="495"/>
        <end position="534"/>
    </location>
</feature>
<dbReference type="PANTHER" id="PTHR22847:SF745">
    <property type="entry name" value="F-BOX_WD REPEAT-CONTAINING PROTEIN 7"/>
    <property type="match status" value="1"/>
</dbReference>
<dbReference type="PROSITE" id="PS00678">
    <property type="entry name" value="WD_REPEATS_1"/>
    <property type="match status" value="6"/>
</dbReference>
<evidence type="ECO:0000313" key="6">
    <source>
        <dbReference type="EMBL" id="OWF41608.1"/>
    </source>
</evidence>
<dbReference type="PANTHER" id="PTHR22847">
    <property type="entry name" value="WD40 REPEAT PROTEIN"/>
    <property type="match status" value="1"/>
</dbReference>
<evidence type="ECO:0000256" key="3">
    <source>
        <dbReference type="PROSITE-ProRule" id="PRU00221"/>
    </source>
</evidence>
<dbReference type="PROSITE" id="PS50294">
    <property type="entry name" value="WD_REPEATS_REGION"/>
    <property type="match status" value="7"/>
</dbReference>
<evidence type="ECO:0000313" key="7">
    <source>
        <dbReference type="Proteomes" id="UP000242188"/>
    </source>
</evidence>
<proteinExistence type="predicted"/>
<dbReference type="SUPFAM" id="SSF50978">
    <property type="entry name" value="WD40 repeat-like"/>
    <property type="match status" value="1"/>
</dbReference>
<dbReference type="InterPro" id="IPR036322">
    <property type="entry name" value="WD40_repeat_dom_sf"/>
</dbReference>
<feature type="repeat" description="WD" evidence="3">
    <location>
        <begin position="407"/>
        <end position="440"/>
    </location>
</feature>
<accession>A0A210PYP7</accession>
<feature type="repeat" description="WD" evidence="3">
    <location>
        <begin position="535"/>
        <end position="565"/>
    </location>
</feature>
<dbReference type="InterPro" id="IPR001680">
    <property type="entry name" value="WD40_rpt"/>
</dbReference>
<feature type="compositionally biased region" description="Low complexity" evidence="4">
    <location>
        <begin position="1"/>
        <end position="17"/>
    </location>
</feature>
<dbReference type="InterPro" id="IPR036047">
    <property type="entry name" value="F-box-like_dom_sf"/>
</dbReference>
<gene>
    <name evidence="6" type="ORF">KP79_PYT02171</name>
</gene>
<dbReference type="PROSITE" id="PS50082">
    <property type="entry name" value="WD_REPEATS_2"/>
    <property type="match status" value="7"/>
</dbReference>
<dbReference type="CDD" id="cd00200">
    <property type="entry name" value="WD40"/>
    <property type="match status" value="1"/>
</dbReference>
<feature type="repeat" description="WD" evidence="3">
    <location>
        <begin position="619"/>
        <end position="658"/>
    </location>
</feature>
<feature type="region of interest" description="Disordered" evidence="4">
    <location>
        <begin position="178"/>
        <end position="207"/>
    </location>
</feature>
<feature type="repeat" description="WD" evidence="3">
    <location>
        <begin position="574"/>
        <end position="613"/>
    </location>
</feature>
<dbReference type="Pfam" id="PF00400">
    <property type="entry name" value="WD40"/>
    <property type="match status" value="7"/>
</dbReference>
<evidence type="ECO:0000256" key="4">
    <source>
        <dbReference type="SAM" id="MobiDB-lite"/>
    </source>
</evidence>
<dbReference type="FunFam" id="2.130.10.10:FF:001203">
    <property type="entry name" value="F-box/WD repeat-containing protein 1A"/>
    <property type="match status" value="2"/>
</dbReference>
<dbReference type="AlphaFoldDB" id="A0A210PYP7"/>
<dbReference type="InterPro" id="IPR015943">
    <property type="entry name" value="WD40/YVTN_repeat-like_dom_sf"/>
</dbReference>
<dbReference type="EMBL" id="NEDP02005379">
    <property type="protein sequence ID" value="OWF41608.1"/>
    <property type="molecule type" value="Genomic_DNA"/>
</dbReference>
<dbReference type="PROSITE" id="PS50181">
    <property type="entry name" value="FBOX"/>
    <property type="match status" value="1"/>
</dbReference>
<dbReference type="Gene3D" id="1.20.1280.50">
    <property type="match status" value="1"/>
</dbReference>
<keyword evidence="1 3" id="KW-0853">WD repeat</keyword>
<dbReference type="SMART" id="SM00256">
    <property type="entry name" value="FBOX"/>
    <property type="match status" value="1"/>
</dbReference>
<dbReference type="SUPFAM" id="SSF81383">
    <property type="entry name" value="F-box domain"/>
    <property type="match status" value="1"/>
</dbReference>
<feature type="repeat" description="WD" evidence="3">
    <location>
        <begin position="659"/>
        <end position="693"/>
    </location>
</feature>
<dbReference type="InterPro" id="IPR019775">
    <property type="entry name" value="WD40_repeat_CS"/>
</dbReference>
<dbReference type="SMART" id="SM00320">
    <property type="entry name" value="WD40"/>
    <property type="match status" value="7"/>
</dbReference>
<sequence>MSVTVNGSGNASNGYSNHDNAASDLGDDPVVCNSSSHEHKDRAKRRGCARHLSSVPSDKYLCQKDSKTSEICKSSSFHYATDQGICSMDSRNASSGSSESEWKEPHQHHRNACTCAADSGNVDGGDEMDGNISPDSADMVFHRNDQEPSDPGWEFRSTCPVTSWGHFSKTRKEQYKYRRSDYSSDSEDDSSSKTTLQPLSQSDGESIQRSHLPMCDLALSPLLNVSLKKKEAIPNGSSRISCRNKDGVKPTVFKEKIATILRWFNDCSDSQKNMVLKGMLRDCDLPQLHLLSVKMGPNLHRGCPPNCQDIITWLPADIASKIMSFLDPVSLCHAAQVCKVWRHVAEEASFWRKFCCQPKWRLSKAAEHQQVISHMSSEGSIMWKKVFAERFRLRNNWLSGRCTVRTFEGHSQGISCVQFDDTRIVSGSSDKTIKVWNIRTNAPWSVQTLVGHSGTVRCLHLEGKRLVSGSTDKSIKVWDLSTQESWSSIACKVTMVGHTDTVRCLQVDDDKVISGSYDTTLKVWDLRTGHCRMTLRGHLAAVLCVHFSDTKIVSGSCDKAIKVWNYFGDCVRTLTGHQDAVTCLQFDSTRIVSGSLDCNLKFWDIHSGECMNTIDWKAAEGHTGVVRCLQADSWRLVSAADDKTIKVWNLETGKRLVTLRNHTDGVTCLQFNDFIIVSGSYDKTVKLWDFSCC</sequence>
<dbReference type="Gene3D" id="2.130.10.10">
    <property type="entry name" value="YVTN repeat-like/Quinoprotein amine dehydrogenase"/>
    <property type="match status" value="3"/>
</dbReference>
<dbReference type="STRING" id="6573.A0A210PYP7"/>
<dbReference type="InterPro" id="IPR020472">
    <property type="entry name" value="WD40_PAC1"/>
</dbReference>
<comment type="caution">
    <text evidence="6">The sequence shown here is derived from an EMBL/GenBank/DDBJ whole genome shotgun (WGS) entry which is preliminary data.</text>
</comment>
<evidence type="ECO:0000256" key="2">
    <source>
        <dbReference type="ARBA" id="ARBA00022737"/>
    </source>
</evidence>
<feature type="repeat" description="WD" evidence="3">
    <location>
        <begin position="449"/>
        <end position="488"/>
    </location>
</feature>